<dbReference type="AlphaFoldDB" id="A0A2V2YV76"/>
<dbReference type="NCBIfam" id="TIGR01509">
    <property type="entry name" value="HAD-SF-IA-v3"/>
    <property type="match status" value="1"/>
</dbReference>
<dbReference type="SFLD" id="SFLDG01129">
    <property type="entry name" value="C1.5:_HAD__Beta-PGM__Phosphata"/>
    <property type="match status" value="1"/>
</dbReference>
<evidence type="ECO:0000313" key="1">
    <source>
        <dbReference type="EMBL" id="PWW05127.1"/>
    </source>
</evidence>
<protein>
    <submittedName>
        <fullName evidence="1">Pyrophosphatase PpaX</fullName>
    </submittedName>
</protein>
<dbReference type="EMBL" id="QGTQ01000005">
    <property type="protein sequence ID" value="PWW05127.1"/>
    <property type="molecule type" value="Genomic_DNA"/>
</dbReference>
<comment type="caution">
    <text evidence="1">The sequence shown here is derived from an EMBL/GenBank/DDBJ whole genome shotgun (WGS) entry which is preliminary data.</text>
</comment>
<dbReference type="NCBIfam" id="TIGR01549">
    <property type="entry name" value="HAD-SF-IA-v1"/>
    <property type="match status" value="1"/>
</dbReference>
<dbReference type="InterPro" id="IPR023214">
    <property type="entry name" value="HAD_sf"/>
</dbReference>
<keyword evidence="2" id="KW-1185">Reference proteome</keyword>
<name>A0A2V2YV76_9BACL</name>
<dbReference type="Pfam" id="PF13419">
    <property type="entry name" value="HAD_2"/>
    <property type="match status" value="1"/>
</dbReference>
<dbReference type="InterPro" id="IPR023198">
    <property type="entry name" value="PGP-like_dom2"/>
</dbReference>
<dbReference type="PANTHER" id="PTHR43434:SF1">
    <property type="entry name" value="PHOSPHOGLYCOLATE PHOSPHATASE"/>
    <property type="match status" value="1"/>
</dbReference>
<reference evidence="1 2" key="1">
    <citation type="submission" date="2018-05" db="EMBL/GenBank/DDBJ databases">
        <title>Genomic Encyclopedia of Type Strains, Phase III (KMG-III): the genomes of soil and plant-associated and newly described type strains.</title>
        <authorList>
            <person name="Whitman W."/>
        </authorList>
    </citation>
    <scope>NUCLEOTIDE SEQUENCE [LARGE SCALE GENOMIC DNA]</scope>
    <source>
        <strain evidence="1 2">CECT 5696</strain>
    </source>
</reference>
<sequence length="227" mass="25459">MVTIVLWDLDGTIQDSETLGLAGTRHGFEQVLGRIPTEEEYAQLMGRPVPVVYREWFEEELVQQILAAGNEYYLEREDEIICYSGVPEMLAVLKQRGYRMGIVTSKPLVYALGELKAKGLDGLFEVMVAQEDTDRHKPHPDPLLEAVRRLNAAPEECVYIGDQPSDIRAAHAAQMRSIAALWGEGTLERVAPTDPTRVAYEPMDIVKLMDELSNCLETSDTLVVKKL</sequence>
<dbReference type="GO" id="GO:0008967">
    <property type="term" value="F:phosphoglycolate phosphatase activity"/>
    <property type="evidence" value="ECO:0007669"/>
    <property type="project" value="TreeGrafter"/>
</dbReference>
<dbReference type="OrthoDB" id="9792518at2"/>
<dbReference type="GO" id="GO:0005829">
    <property type="term" value="C:cytosol"/>
    <property type="evidence" value="ECO:0007669"/>
    <property type="project" value="TreeGrafter"/>
</dbReference>
<dbReference type="InterPro" id="IPR006439">
    <property type="entry name" value="HAD-SF_hydro_IA"/>
</dbReference>
<dbReference type="GO" id="GO:0006281">
    <property type="term" value="P:DNA repair"/>
    <property type="evidence" value="ECO:0007669"/>
    <property type="project" value="TreeGrafter"/>
</dbReference>
<dbReference type="SFLD" id="SFLDS00003">
    <property type="entry name" value="Haloacid_Dehalogenase"/>
    <property type="match status" value="1"/>
</dbReference>
<dbReference type="PANTHER" id="PTHR43434">
    <property type="entry name" value="PHOSPHOGLYCOLATE PHOSPHATASE"/>
    <property type="match status" value="1"/>
</dbReference>
<proteinExistence type="predicted"/>
<dbReference type="SUPFAM" id="SSF56784">
    <property type="entry name" value="HAD-like"/>
    <property type="match status" value="1"/>
</dbReference>
<dbReference type="Gene3D" id="3.40.50.1000">
    <property type="entry name" value="HAD superfamily/HAD-like"/>
    <property type="match status" value="1"/>
</dbReference>
<dbReference type="SFLD" id="SFLDG01135">
    <property type="entry name" value="C1.5.6:_HAD__Beta-PGM__Phospha"/>
    <property type="match status" value="1"/>
</dbReference>
<dbReference type="Proteomes" id="UP000246635">
    <property type="component" value="Unassembled WGS sequence"/>
</dbReference>
<dbReference type="InterPro" id="IPR050155">
    <property type="entry name" value="HAD-like_hydrolase_sf"/>
</dbReference>
<gene>
    <name evidence="1" type="ORF">DFQ01_105111</name>
</gene>
<organism evidence="1 2">
    <name type="scientific">Paenibacillus cellulosilyticus</name>
    <dbReference type="NCBI Taxonomy" id="375489"/>
    <lineage>
        <taxon>Bacteria</taxon>
        <taxon>Bacillati</taxon>
        <taxon>Bacillota</taxon>
        <taxon>Bacilli</taxon>
        <taxon>Bacillales</taxon>
        <taxon>Paenibacillaceae</taxon>
        <taxon>Paenibacillus</taxon>
    </lineage>
</organism>
<evidence type="ECO:0000313" key="2">
    <source>
        <dbReference type="Proteomes" id="UP000246635"/>
    </source>
</evidence>
<dbReference type="InterPro" id="IPR041492">
    <property type="entry name" value="HAD_2"/>
</dbReference>
<dbReference type="InterPro" id="IPR006549">
    <property type="entry name" value="HAD-SF_hydro_IIIA"/>
</dbReference>
<dbReference type="Gene3D" id="1.10.150.240">
    <property type="entry name" value="Putative phosphatase, domain 2"/>
    <property type="match status" value="1"/>
</dbReference>
<dbReference type="RefSeq" id="WP_110043667.1">
    <property type="nucleotide sequence ID" value="NZ_CP054613.1"/>
</dbReference>
<dbReference type="PRINTS" id="PR00413">
    <property type="entry name" value="HADHALOGNASE"/>
</dbReference>
<accession>A0A2V2YV76</accession>
<dbReference type="InterPro" id="IPR036412">
    <property type="entry name" value="HAD-like_sf"/>
</dbReference>
<dbReference type="NCBIfam" id="TIGR01662">
    <property type="entry name" value="HAD-SF-IIIA"/>
    <property type="match status" value="1"/>
</dbReference>